<comment type="subcellular location">
    <subcellularLocation>
        <location evidence="1">Secreted</location>
    </subcellularLocation>
</comment>
<keyword evidence="3" id="KW-0732">Signal</keyword>
<dbReference type="OrthoDB" id="2016249at2759"/>
<evidence type="ECO:0000313" key="5">
    <source>
        <dbReference type="EMBL" id="KAI5071854.1"/>
    </source>
</evidence>
<evidence type="ECO:0000256" key="3">
    <source>
        <dbReference type="ARBA" id="ARBA00022729"/>
    </source>
</evidence>
<keyword evidence="6" id="KW-1185">Reference proteome</keyword>
<keyword evidence="2" id="KW-0964">Secreted</keyword>
<dbReference type="EMBL" id="JABFUD020000013">
    <property type="protein sequence ID" value="KAI5071854.1"/>
    <property type="molecule type" value="Genomic_DNA"/>
</dbReference>
<accession>A0A9D4UPT1</accession>
<dbReference type="Pfam" id="PF04674">
    <property type="entry name" value="Phi_1"/>
    <property type="match status" value="1"/>
</dbReference>
<reference evidence="5" key="1">
    <citation type="submission" date="2021-01" db="EMBL/GenBank/DDBJ databases">
        <title>Adiantum capillus-veneris genome.</title>
        <authorList>
            <person name="Fang Y."/>
            <person name="Liao Q."/>
        </authorList>
    </citation>
    <scope>NUCLEOTIDE SEQUENCE</scope>
    <source>
        <strain evidence="5">H3</strain>
        <tissue evidence="5">Leaf</tissue>
    </source>
</reference>
<dbReference type="GO" id="GO:0005576">
    <property type="term" value="C:extracellular region"/>
    <property type="evidence" value="ECO:0007669"/>
    <property type="project" value="UniProtKB-SubCell"/>
</dbReference>
<dbReference type="PANTHER" id="PTHR31279">
    <property type="entry name" value="PROTEIN EXORDIUM-LIKE 5"/>
    <property type="match status" value="1"/>
</dbReference>
<evidence type="ECO:0000313" key="6">
    <source>
        <dbReference type="Proteomes" id="UP000886520"/>
    </source>
</evidence>
<dbReference type="Proteomes" id="UP000886520">
    <property type="component" value="Chromosome 13"/>
</dbReference>
<dbReference type="PANTHER" id="PTHR31279:SF58">
    <property type="entry name" value="PROTEIN EXORDIUM-LIKE 2"/>
    <property type="match status" value="1"/>
</dbReference>
<evidence type="ECO:0000256" key="1">
    <source>
        <dbReference type="ARBA" id="ARBA00004613"/>
    </source>
</evidence>
<dbReference type="InterPro" id="IPR006766">
    <property type="entry name" value="EXORDIUM-like"/>
</dbReference>
<comment type="similarity">
    <text evidence="4">Belongs to the EXORDIUM family.</text>
</comment>
<dbReference type="AlphaFoldDB" id="A0A9D4UPT1"/>
<comment type="caution">
    <text evidence="5">The sequence shown here is derived from an EMBL/GenBank/DDBJ whole genome shotgun (WGS) entry which is preliminary data.</text>
</comment>
<evidence type="ECO:0000256" key="4">
    <source>
        <dbReference type="ARBA" id="ARBA00023591"/>
    </source>
</evidence>
<gene>
    <name evidence="5" type="ORF">GOP47_0014105</name>
</gene>
<organism evidence="5 6">
    <name type="scientific">Adiantum capillus-veneris</name>
    <name type="common">Maidenhair fern</name>
    <dbReference type="NCBI Taxonomy" id="13818"/>
    <lineage>
        <taxon>Eukaryota</taxon>
        <taxon>Viridiplantae</taxon>
        <taxon>Streptophyta</taxon>
        <taxon>Embryophyta</taxon>
        <taxon>Tracheophyta</taxon>
        <taxon>Polypodiopsida</taxon>
        <taxon>Polypodiidae</taxon>
        <taxon>Polypodiales</taxon>
        <taxon>Pteridineae</taxon>
        <taxon>Pteridaceae</taxon>
        <taxon>Vittarioideae</taxon>
        <taxon>Adiantum</taxon>
    </lineage>
</organism>
<proteinExistence type="inferred from homology"/>
<sequence>MLFAYVAYCKASMADYSYSDVFPRFSLLLLFFILQGPLSLADGHVPPIARHLSDAHPMRGRHIIFANRFRSIITRHLTSLVPSPAPMLTYHNGTLLTGNSQSELLVHLLWYGAFTSSQRSIVVDFFKSFSQPIGTGRVAPSVWSWWQTARSYVDKRNARVAAKVTVGAQISDKKYSSGKTLQRIHMETLLRNAIVTQSLPSIPTPKDNANATNTLYLILTSADVFVEHFCMDSCGFHDYTPLATNGKSKSQMPFVWVGNAGRQCPGLCAWPFAIPAFGPPNPALLPPNHDVGMDGMIINIAMLLAGVATNPFGTGYFQGDALAPLEAATACTGSFGTGSYPGYPGMLLVDNTTKASFNAWGINQRMYLLPALWSPHSLTCVTPV</sequence>
<evidence type="ECO:0000256" key="2">
    <source>
        <dbReference type="ARBA" id="ARBA00022525"/>
    </source>
</evidence>
<name>A0A9D4UPT1_ADICA</name>
<protein>
    <submittedName>
        <fullName evidence="5">Uncharacterized protein</fullName>
    </submittedName>
</protein>